<dbReference type="Gene3D" id="3.30.470.20">
    <property type="entry name" value="ATP-grasp fold, B domain"/>
    <property type="match status" value="1"/>
</dbReference>
<evidence type="ECO:0000313" key="7">
    <source>
        <dbReference type="Proteomes" id="UP001145094"/>
    </source>
</evidence>
<dbReference type="PROSITE" id="PS50975">
    <property type="entry name" value="ATP_GRASP"/>
    <property type="match status" value="1"/>
</dbReference>
<accession>A0A9W6FJ12</accession>
<dbReference type="Gene3D" id="3.40.50.20">
    <property type="match status" value="1"/>
</dbReference>
<sequence>MKTVLCLGASIMQIEAIKKAKEMGYHVVAVDYDKNAVGRKLADEFFEVSTIDADAVLDVAKKCHIDGVVTVATDMPVRTAAVLSESLGIPGLSKEVAVKATDKIEMIKSFRENEVPSPQFWVVDSKEEFEHLKEKFSYPVIFKPQESSGSRGVILVKKTEDSEKAYEYTKKFSKTGKILIEEYLEGPEVSVEVICENGMVHILTITDKLTTGAPYFVEMGHCQPTTFSEEIKKDIEKVATQAIHAIGIQNGPVHVEMKVTDKGPKMIELGARMGGDFITTHLVPLSTGIDMMKLVIQNACGEKIEIPKDQNLGSAIRFFSGEKGRLEEISGIDEANSLNGVKYVLQFKEQGDCIMDVHNSLDRVGCVIAQGRSNEEAMEICEKALEKIKVRVQNDNK</sequence>
<comment type="caution">
    <text evidence="6">The sequence shown here is derived from an EMBL/GenBank/DDBJ whole genome shotgun (WGS) entry which is preliminary data.</text>
</comment>
<dbReference type="GO" id="GO:0005524">
    <property type="term" value="F:ATP binding"/>
    <property type="evidence" value="ECO:0007669"/>
    <property type="project" value="UniProtKB-UniRule"/>
</dbReference>
<proteinExistence type="predicted"/>
<dbReference type="Pfam" id="PF13535">
    <property type="entry name" value="ATP-grasp_4"/>
    <property type="match status" value="1"/>
</dbReference>
<organism evidence="6 7">
    <name type="scientific">Sellimonas catena</name>
    <dbReference type="NCBI Taxonomy" id="2994035"/>
    <lineage>
        <taxon>Bacteria</taxon>
        <taxon>Bacillati</taxon>
        <taxon>Bacillota</taxon>
        <taxon>Clostridia</taxon>
        <taxon>Lachnospirales</taxon>
        <taxon>Lachnospiraceae</taxon>
        <taxon>Sellimonas</taxon>
    </lineage>
</organism>
<evidence type="ECO:0000256" key="1">
    <source>
        <dbReference type="ARBA" id="ARBA00022598"/>
    </source>
</evidence>
<dbReference type="GO" id="GO:0046872">
    <property type="term" value="F:metal ion binding"/>
    <property type="evidence" value="ECO:0007669"/>
    <property type="project" value="InterPro"/>
</dbReference>
<dbReference type="SUPFAM" id="SSF52440">
    <property type="entry name" value="PreATP-grasp domain"/>
    <property type="match status" value="1"/>
</dbReference>
<evidence type="ECO:0000256" key="3">
    <source>
        <dbReference type="ARBA" id="ARBA00022840"/>
    </source>
</evidence>
<evidence type="ECO:0000256" key="4">
    <source>
        <dbReference type="PROSITE-ProRule" id="PRU00409"/>
    </source>
</evidence>
<name>A0A9W6FJ12_9FIRM</name>
<dbReference type="Proteomes" id="UP001145094">
    <property type="component" value="Unassembled WGS sequence"/>
</dbReference>
<dbReference type="SUPFAM" id="SSF56059">
    <property type="entry name" value="Glutathione synthetase ATP-binding domain-like"/>
    <property type="match status" value="1"/>
</dbReference>
<dbReference type="InterPro" id="IPR052032">
    <property type="entry name" value="ATP-dep_AA_Ligase"/>
</dbReference>
<feature type="domain" description="ATP-grasp" evidence="5">
    <location>
        <begin position="107"/>
        <end position="300"/>
    </location>
</feature>
<gene>
    <name evidence="6" type="ORF">Selli2_30990</name>
</gene>
<reference evidence="6" key="1">
    <citation type="submission" date="2022-11" db="EMBL/GenBank/DDBJ databases">
        <title>Draft genome sequence of Sellimonas catena strain 18CBH55.</title>
        <authorList>
            <person name="Hisatomi A."/>
            <person name="Ohkuma M."/>
            <person name="Sakamoto M."/>
        </authorList>
    </citation>
    <scope>NUCLEOTIDE SEQUENCE</scope>
    <source>
        <strain evidence="6">18CBH55</strain>
    </source>
</reference>
<dbReference type="InterPro" id="IPR013815">
    <property type="entry name" value="ATP_grasp_subdomain_1"/>
</dbReference>
<dbReference type="RefSeq" id="WP_281845793.1">
    <property type="nucleotide sequence ID" value="NZ_BSCH01000024.1"/>
</dbReference>
<evidence type="ECO:0000256" key="2">
    <source>
        <dbReference type="ARBA" id="ARBA00022741"/>
    </source>
</evidence>
<reference evidence="6" key="2">
    <citation type="submission" date="2022-11" db="EMBL/GenBank/DDBJ databases">
        <title>Draft genome sequence of Sellimonas catena strain 18CBH55.</title>
        <authorList>
            <person name="Atsushi H."/>
            <person name="Moriya O."/>
            <person name="Mitsuo S."/>
        </authorList>
    </citation>
    <scope>NUCLEOTIDE SEQUENCE</scope>
    <source>
        <strain evidence="6">18CBH55</strain>
    </source>
</reference>
<keyword evidence="3 4" id="KW-0067">ATP-binding</keyword>
<dbReference type="Gene3D" id="3.30.1490.20">
    <property type="entry name" value="ATP-grasp fold, A domain"/>
    <property type="match status" value="1"/>
</dbReference>
<evidence type="ECO:0000313" key="6">
    <source>
        <dbReference type="EMBL" id="GLG91672.1"/>
    </source>
</evidence>
<dbReference type="PANTHER" id="PTHR43585:SF2">
    <property type="entry name" value="ATP-GRASP ENZYME FSQD"/>
    <property type="match status" value="1"/>
</dbReference>
<dbReference type="InterPro" id="IPR040570">
    <property type="entry name" value="LAL_C2"/>
</dbReference>
<reference evidence="6" key="3">
    <citation type="journal article" date="2023" name="Int. J. Syst. Evol. Microbiol.">
        <title>Sellimonas catena sp. nov., isolated from human faeces.</title>
        <authorList>
            <person name="Hisatomi A."/>
            <person name="Ohkuma M."/>
            <person name="Sakamoto M."/>
        </authorList>
    </citation>
    <scope>NUCLEOTIDE SEQUENCE</scope>
    <source>
        <strain evidence="6">18CBH55</strain>
    </source>
</reference>
<keyword evidence="2 4" id="KW-0547">Nucleotide-binding</keyword>
<protein>
    <recommendedName>
        <fullName evidence="5">ATP-grasp domain-containing protein</fullName>
    </recommendedName>
</protein>
<dbReference type="SMART" id="SM01209">
    <property type="entry name" value="GARS_A"/>
    <property type="match status" value="1"/>
</dbReference>
<dbReference type="InterPro" id="IPR016185">
    <property type="entry name" value="PreATP-grasp_dom_sf"/>
</dbReference>
<dbReference type="PANTHER" id="PTHR43585">
    <property type="entry name" value="FUMIPYRROLE BIOSYNTHESIS PROTEIN C"/>
    <property type="match status" value="1"/>
</dbReference>
<dbReference type="GO" id="GO:0016874">
    <property type="term" value="F:ligase activity"/>
    <property type="evidence" value="ECO:0007669"/>
    <property type="project" value="UniProtKB-KW"/>
</dbReference>
<dbReference type="EMBL" id="BSCH01000024">
    <property type="protein sequence ID" value="GLG91672.1"/>
    <property type="molecule type" value="Genomic_DNA"/>
</dbReference>
<dbReference type="InterPro" id="IPR011761">
    <property type="entry name" value="ATP-grasp"/>
</dbReference>
<keyword evidence="1" id="KW-0436">Ligase</keyword>
<dbReference type="AlphaFoldDB" id="A0A9W6FJ12"/>
<dbReference type="Pfam" id="PF18603">
    <property type="entry name" value="LAL_C2"/>
    <property type="match status" value="1"/>
</dbReference>
<evidence type="ECO:0000259" key="5">
    <source>
        <dbReference type="PROSITE" id="PS50975"/>
    </source>
</evidence>